<dbReference type="AlphaFoldDB" id="A0AAN6PSI8"/>
<evidence type="ECO:0000313" key="1">
    <source>
        <dbReference type="EMBL" id="KAK4097155.1"/>
    </source>
</evidence>
<comment type="caution">
    <text evidence="1">The sequence shown here is derived from an EMBL/GenBank/DDBJ whole genome shotgun (WGS) entry which is preliminary data.</text>
</comment>
<gene>
    <name evidence="1" type="ORF">N658DRAFT_500762</name>
</gene>
<reference evidence="1" key="2">
    <citation type="submission" date="2023-05" db="EMBL/GenBank/DDBJ databases">
        <authorList>
            <consortium name="Lawrence Berkeley National Laboratory"/>
            <person name="Steindorff A."/>
            <person name="Hensen N."/>
            <person name="Bonometti L."/>
            <person name="Westerberg I."/>
            <person name="Brannstrom I.O."/>
            <person name="Guillou S."/>
            <person name="Cros-Aarteil S."/>
            <person name="Calhoun S."/>
            <person name="Haridas S."/>
            <person name="Kuo A."/>
            <person name="Mondo S."/>
            <person name="Pangilinan J."/>
            <person name="Riley R."/>
            <person name="Labutti K."/>
            <person name="Andreopoulos B."/>
            <person name="Lipzen A."/>
            <person name="Chen C."/>
            <person name="Yanf M."/>
            <person name="Daum C."/>
            <person name="Ng V."/>
            <person name="Clum A."/>
            <person name="Ohm R."/>
            <person name="Martin F."/>
            <person name="Silar P."/>
            <person name="Natvig D."/>
            <person name="Lalanne C."/>
            <person name="Gautier V."/>
            <person name="Ament-Velasquez S.L."/>
            <person name="Kruys A."/>
            <person name="Hutchinson M.I."/>
            <person name="Powell A.J."/>
            <person name="Barry K."/>
            <person name="Miller A.N."/>
            <person name="Grigoriev I.V."/>
            <person name="Debuchy R."/>
            <person name="Gladieux P."/>
            <person name="Thoren M.H."/>
            <person name="Johannesson H."/>
        </authorList>
    </citation>
    <scope>NUCLEOTIDE SEQUENCE</scope>
    <source>
        <strain evidence="1">CBS 757.83</strain>
    </source>
</reference>
<keyword evidence="2" id="KW-1185">Reference proteome</keyword>
<dbReference type="Proteomes" id="UP001305647">
    <property type="component" value="Unassembled WGS sequence"/>
</dbReference>
<protein>
    <submittedName>
        <fullName evidence="1">Uncharacterized protein</fullName>
    </submittedName>
</protein>
<dbReference type="EMBL" id="MU863683">
    <property type="protein sequence ID" value="KAK4097155.1"/>
    <property type="molecule type" value="Genomic_DNA"/>
</dbReference>
<reference evidence="1" key="1">
    <citation type="journal article" date="2023" name="Mol. Phylogenet. Evol.">
        <title>Genome-scale phylogeny and comparative genomics of the fungal order Sordariales.</title>
        <authorList>
            <person name="Hensen N."/>
            <person name="Bonometti L."/>
            <person name="Westerberg I."/>
            <person name="Brannstrom I.O."/>
            <person name="Guillou S."/>
            <person name="Cros-Aarteil S."/>
            <person name="Calhoun S."/>
            <person name="Haridas S."/>
            <person name="Kuo A."/>
            <person name="Mondo S."/>
            <person name="Pangilinan J."/>
            <person name="Riley R."/>
            <person name="LaButti K."/>
            <person name="Andreopoulos B."/>
            <person name="Lipzen A."/>
            <person name="Chen C."/>
            <person name="Yan M."/>
            <person name="Daum C."/>
            <person name="Ng V."/>
            <person name="Clum A."/>
            <person name="Steindorff A."/>
            <person name="Ohm R.A."/>
            <person name="Martin F."/>
            <person name="Silar P."/>
            <person name="Natvig D.O."/>
            <person name="Lalanne C."/>
            <person name="Gautier V."/>
            <person name="Ament-Velasquez S.L."/>
            <person name="Kruys A."/>
            <person name="Hutchinson M.I."/>
            <person name="Powell A.J."/>
            <person name="Barry K."/>
            <person name="Miller A.N."/>
            <person name="Grigoriev I.V."/>
            <person name="Debuchy R."/>
            <person name="Gladieux P."/>
            <person name="Hiltunen Thoren M."/>
            <person name="Johannesson H."/>
        </authorList>
    </citation>
    <scope>NUCLEOTIDE SEQUENCE</scope>
    <source>
        <strain evidence="1">CBS 757.83</strain>
    </source>
</reference>
<name>A0AAN6PSI8_9PEZI</name>
<evidence type="ECO:0000313" key="2">
    <source>
        <dbReference type="Proteomes" id="UP001305647"/>
    </source>
</evidence>
<organism evidence="1 2">
    <name type="scientific">Parathielavia hyrcaniae</name>
    <dbReference type="NCBI Taxonomy" id="113614"/>
    <lineage>
        <taxon>Eukaryota</taxon>
        <taxon>Fungi</taxon>
        <taxon>Dikarya</taxon>
        <taxon>Ascomycota</taxon>
        <taxon>Pezizomycotina</taxon>
        <taxon>Sordariomycetes</taxon>
        <taxon>Sordariomycetidae</taxon>
        <taxon>Sordariales</taxon>
        <taxon>Chaetomiaceae</taxon>
        <taxon>Parathielavia</taxon>
    </lineage>
</organism>
<accession>A0AAN6PSI8</accession>
<sequence>MPAPRLCVYPALLGLSSPHCRHVRQPQDVSHAAQSSLQLRLMAVIMSFSSKALVVAVLVATGVLGNPIAPRNDTATYEPIPISPCATVKCTAETTCVVIDGKAQCLPIKGTPCGPTVCEAGLECCNASCGTCVKPGMACTQQACDYPPFPTPCGPTVCERGLECCNASCGICVKPGGFCTQQYCEPPKLEPCGHTFCKPGTECCNPSCGICVEPGKGCTKQLCPPPKEEICGRNVCPTGQVCCNASCGICTPPGGFCTQQFCGYTE</sequence>
<proteinExistence type="predicted"/>